<name>A0ACC3NJV5_9PEZI</name>
<accession>A0ACC3NJV5</accession>
<dbReference type="EMBL" id="JAUTXU010000034">
    <property type="protein sequence ID" value="KAK3717975.1"/>
    <property type="molecule type" value="Genomic_DNA"/>
</dbReference>
<sequence length="482" mass="53838">MDDTVCQNDIERISRAGGWRLGTGDNCMYVIAYVVEAIRKILAYSLSSSALRLRWDLMHVADCSIVIVANYFPQLTSKNWIVGPVGGIKLGDGGRLYFELVNGVNSNCDGCSVRTPYFNIQSRQESNTSPSPTNTRTTAASQSAAAQETTNVARPAAGAAAANGPNANEQNDASSSGSNSRRVGLGVGLGLGIPLLLALILVFLFLRRRQKRKEQNRSSFRPSDSGSWTQDVASPEMTHERHSGHGSYRPTPSGVWEREEYVAPSQMRESNSRPSSYRPTASGEWKREEYAAPSGMRQKTSRPGSYRPTPSGEWQREEYPYDEEKPRSRNRESGTLGLWQPRKSSSSQHSNPFRPKSGAPSNFSRRSFFEPFEFEKPHSRDQDELDQVRRSLHGDLESDEQTARHQSNEIPYNEASFTRIRRKEVPPRKAVPRKAVDSQDSDMSFAAGTDISTLSGSPEQPQPVHRWDERSRVHDGRDWPLA</sequence>
<comment type="caution">
    <text evidence="1">The sequence shown here is derived from an EMBL/GenBank/DDBJ whole genome shotgun (WGS) entry which is preliminary data.</text>
</comment>
<protein>
    <submittedName>
        <fullName evidence="1">Uncharacterized protein</fullName>
    </submittedName>
</protein>
<evidence type="ECO:0000313" key="1">
    <source>
        <dbReference type="EMBL" id="KAK3717975.1"/>
    </source>
</evidence>
<keyword evidence="2" id="KW-1185">Reference proteome</keyword>
<proteinExistence type="predicted"/>
<dbReference type="Proteomes" id="UP001281147">
    <property type="component" value="Unassembled WGS sequence"/>
</dbReference>
<evidence type="ECO:0000313" key="2">
    <source>
        <dbReference type="Proteomes" id="UP001281147"/>
    </source>
</evidence>
<organism evidence="1 2">
    <name type="scientific">Vermiconidia calcicola</name>
    <dbReference type="NCBI Taxonomy" id="1690605"/>
    <lineage>
        <taxon>Eukaryota</taxon>
        <taxon>Fungi</taxon>
        <taxon>Dikarya</taxon>
        <taxon>Ascomycota</taxon>
        <taxon>Pezizomycotina</taxon>
        <taxon>Dothideomycetes</taxon>
        <taxon>Dothideomycetidae</taxon>
        <taxon>Mycosphaerellales</taxon>
        <taxon>Extremaceae</taxon>
        <taxon>Vermiconidia</taxon>
    </lineage>
</organism>
<reference evidence="1" key="1">
    <citation type="submission" date="2023-07" db="EMBL/GenBank/DDBJ databases">
        <title>Black Yeasts Isolated from many extreme environments.</title>
        <authorList>
            <person name="Coleine C."/>
            <person name="Stajich J.E."/>
            <person name="Selbmann L."/>
        </authorList>
    </citation>
    <scope>NUCLEOTIDE SEQUENCE</scope>
    <source>
        <strain evidence="1">CCFEE 5714</strain>
    </source>
</reference>
<gene>
    <name evidence="1" type="ORF">LTR37_005401</name>
</gene>